<dbReference type="InterPro" id="IPR043472">
    <property type="entry name" value="Macro_dom-like"/>
</dbReference>
<dbReference type="GO" id="GO:0004177">
    <property type="term" value="F:aminopeptidase activity"/>
    <property type="evidence" value="ECO:0007669"/>
    <property type="project" value="UniProtKB-KW"/>
</dbReference>
<dbReference type="InterPro" id="IPR000819">
    <property type="entry name" value="Peptidase_M17_C"/>
</dbReference>
<dbReference type="Gene3D" id="3.40.220.10">
    <property type="entry name" value="Leucine Aminopeptidase, subunit E, domain 1"/>
    <property type="match status" value="1"/>
</dbReference>
<dbReference type="Pfam" id="PF00883">
    <property type="entry name" value="Peptidase_M17"/>
    <property type="match status" value="1"/>
</dbReference>
<reference evidence="9" key="2">
    <citation type="journal article" date="2019" name="Int. J. Syst. Evol. Microbiol.">
        <title>The Global Catalogue of Microorganisms (GCM) 10K type strain sequencing project: providing services to taxonomists for standard genome sequencing and annotation.</title>
        <authorList>
            <consortium name="The Broad Institute Genomics Platform"/>
            <consortium name="The Broad Institute Genome Sequencing Center for Infectious Disease"/>
            <person name="Wu L."/>
            <person name="Ma J."/>
        </authorList>
    </citation>
    <scope>NUCLEOTIDE SEQUENCE [LARGE SCALE GENOMIC DNA]</scope>
    <source>
        <strain evidence="9">CECT 7184</strain>
    </source>
</reference>
<keyword evidence="3" id="KW-0645">Protease</keyword>
<evidence type="ECO:0000256" key="4">
    <source>
        <dbReference type="ARBA" id="ARBA00022801"/>
    </source>
</evidence>
<dbReference type="CDD" id="cd00433">
    <property type="entry name" value="Peptidase_M17"/>
    <property type="match status" value="1"/>
</dbReference>
<evidence type="ECO:0000256" key="5">
    <source>
        <dbReference type="ARBA" id="ARBA00023211"/>
    </source>
</evidence>
<evidence type="ECO:0000256" key="1">
    <source>
        <dbReference type="ARBA" id="ARBA00009528"/>
    </source>
</evidence>
<dbReference type="Proteomes" id="UP001242368">
    <property type="component" value="Unassembled WGS sequence"/>
</dbReference>
<dbReference type="EMBL" id="JAUFQU010000020">
    <property type="protein sequence ID" value="MDN3709167.1"/>
    <property type="molecule type" value="Genomic_DNA"/>
</dbReference>
<dbReference type="EC" id="3.4.11.1" evidence="7"/>
<dbReference type="RefSeq" id="WP_290362533.1">
    <property type="nucleotide sequence ID" value="NZ_JAUFQU010000001.1"/>
</dbReference>
<accession>A0ABT8CRR2</accession>
<gene>
    <name evidence="7" type="ORF">QW060_04885</name>
    <name evidence="8" type="ORF">QW060_19215</name>
</gene>
<dbReference type="Gene3D" id="3.40.630.10">
    <property type="entry name" value="Zn peptidases"/>
    <property type="match status" value="1"/>
</dbReference>
<keyword evidence="5" id="KW-0464">Manganese</keyword>
<feature type="domain" description="Cytosol aminopeptidase" evidence="6">
    <location>
        <begin position="312"/>
        <end position="319"/>
    </location>
</feature>
<evidence type="ECO:0000256" key="2">
    <source>
        <dbReference type="ARBA" id="ARBA00022438"/>
    </source>
</evidence>
<dbReference type="PROSITE" id="PS00631">
    <property type="entry name" value="CYTOSOL_AP"/>
    <property type="match status" value="1"/>
</dbReference>
<reference evidence="7" key="3">
    <citation type="submission" date="2023-06" db="EMBL/GenBank/DDBJ databases">
        <authorList>
            <person name="Lucena T."/>
            <person name="Sun Q."/>
        </authorList>
    </citation>
    <scope>NUCLEOTIDE SEQUENCE</scope>
    <source>
        <strain evidence="7">CECT 7184</strain>
    </source>
</reference>
<evidence type="ECO:0000313" key="7">
    <source>
        <dbReference type="EMBL" id="MDN3706461.1"/>
    </source>
</evidence>
<keyword evidence="2 7" id="KW-0031">Aminopeptidase</keyword>
<dbReference type="EMBL" id="JAUFQU010000001">
    <property type="protein sequence ID" value="MDN3706461.1"/>
    <property type="molecule type" value="Genomic_DNA"/>
</dbReference>
<dbReference type="SUPFAM" id="SSF53187">
    <property type="entry name" value="Zn-dependent exopeptidases"/>
    <property type="match status" value="1"/>
</dbReference>
<dbReference type="PANTHER" id="PTHR11963">
    <property type="entry name" value="LEUCINE AMINOPEPTIDASE-RELATED"/>
    <property type="match status" value="1"/>
</dbReference>
<evidence type="ECO:0000313" key="8">
    <source>
        <dbReference type="EMBL" id="MDN3709167.1"/>
    </source>
</evidence>
<keyword evidence="4 7" id="KW-0378">Hydrolase</keyword>
<comment type="caution">
    <text evidence="7">The sequence shown here is derived from an EMBL/GenBank/DDBJ whole genome shotgun (WGS) entry which is preliminary data.</text>
</comment>
<dbReference type="PANTHER" id="PTHR11963:SF23">
    <property type="entry name" value="CYTOSOL AMINOPEPTIDASE"/>
    <property type="match status" value="1"/>
</dbReference>
<sequence>MLQFSKIINYDFSFVFLISPTSVLEGNFPDFVKKQYTDFQTSETKEDYLKIGKQYFFFVKEQSDLEKMRVSGFNIRQKLDRKETTLTILGNGESALAVAEGLALSNYQFLKYFKDAEDKRNHLEHIYLNGNMDTARISELNNIIKAVCWARDMVNEPTSFLTAEQLSKEIVAIGEASDFKVEILEKDEIEQLKMGGLLAVNKGSVQPPTFTILEYKPENPVNSKPVVLVGKGVVYDTGGLSLKPTAGSMDSMKSDMGGAACMAGTIYAAALNKLNVHLIGLIPATDNRPGGDAYAPGDIITMFDGTTVEVLNTDAEGRLILGDAIAYSNQYEPELIIDAATLTGAALVAAGTRAACMMSNASDAVNNSLLNAGNHVYERMVHLPLWDDYKEQIKSSVADLKNIGGRYAGTITAGKFLEHFAQYPFVHLDIAGPAFTESPENYKGLGGTGTGIRALSHFLAHYNK</sequence>
<comment type="similarity">
    <text evidence="1">Belongs to the peptidase M17 family.</text>
</comment>
<reference evidence="7" key="1">
    <citation type="journal article" date="2014" name="Int. J. Syst. Evol. Microbiol.">
        <title>Complete genome of a new Firmicutes species belonging to the dominant human colonic microbiota ('Ruminococcus bicirculans') reveals two chromosomes and a selective capacity to utilize plant glucans.</title>
        <authorList>
            <consortium name="NISC Comparative Sequencing Program"/>
            <person name="Wegmann U."/>
            <person name="Louis P."/>
            <person name="Goesmann A."/>
            <person name="Henrissat B."/>
            <person name="Duncan S.H."/>
            <person name="Flint H.J."/>
        </authorList>
    </citation>
    <scope>NUCLEOTIDE SEQUENCE</scope>
    <source>
        <strain evidence="7">CECT 7184</strain>
    </source>
</reference>
<name>A0ABT8CRR2_9FLAO</name>
<proteinExistence type="inferred from homology"/>
<protein>
    <submittedName>
        <fullName evidence="7">Leucyl aminopeptidase</fullName>
        <ecNumber evidence="7">3.4.11.1</ecNumber>
    </submittedName>
</protein>
<evidence type="ECO:0000256" key="3">
    <source>
        <dbReference type="ARBA" id="ARBA00022670"/>
    </source>
</evidence>
<evidence type="ECO:0000259" key="6">
    <source>
        <dbReference type="PROSITE" id="PS00631"/>
    </source>
</evidence>
<organism evidence="7 9">
    <name type="scientific">Paenimyroides ceti</name>
    <dbReference type="NCBI Taxonomy" id="395087"/>
    <lineage>
        <taxon>Bacteria</taxon>
        <taxon>Pseudomonadati</taxon>
        <taxon>Bacteroidota</taxon>
        <taxon>Flavobacteriia</taxon>
        <taxon>Flavobacteriales</taxon>
        <taxon>Flavobacteriaceae</taxon>
        <taxon>Paenimyroides</taxon>
    </lineage>
</organism>
<dbReference type="InterPro" id="IPR011356">
    <property type="entry name" value="Leucine_aapep/pepB"/>
</dbReference>
<keyword evidence="9" id="KW-1185">Reference proteome</keyword>
<dbReference type="PRINTS" id="PR00481">
    <property type="entry name" value="LAMNOPPTDASE"/>
</dbReference>
<dbReference type="SUPFAM" id="SSF52949">
    <property type="entry name" value="Macro domain-like"/>
    <property type="match status" value="1"/>
</dbReference>
<evidence type="ECO:0000313" key="9">
    <source>
        <dbReference type="Proteomes" id="UP001242368"/>
    </source>
</evidence>